<dbReference type="InterPro" id="IPR016286">
    <property type="entry name" value="FUC_metazoa-typ"/>
</dbReference>
<evidence type="ECO:0000256" key="5">
    <source>
        <dbReference type="ARBA" id="ARBA00022801"/>
    </source>
</evidence>
<gene>
    <name evidence="8" type="ORF">J4051_06025</name>
</gene>
<evidence type="ECO:0000313" key="9">
    <source>
        <dbReference type="Proteomes" id="UP000681315"/>
    </source>
</evidence>
<feature type="domain" description="Glycoside hydrolase family 29 N-terminal" evidence="7">
    <location>
        <begin position="29"/>
        <end position="345"/>
    </location>
</feature>
<dbReference type="PANTHER" id="PTHR10030">
    <property type="entry name" value="ALPHA-L-FUCOSIDASE"/>
    <property type="match status" value="1"/>
</dbReference>
<keyword evidence="4" id="KW-0732">Signal</keyword>
<dbReference type="InterPro" id="IPR000933">
    <property type="entry name" value="Glyco_hydro_29"/>
</dbReference>
<name>A0ABS3SQT2_9FLAO</name>
<dbReference type="Proteomes" id="UP000681315">
    <property type="component" value="Unassembled WGS sequence"/>
</dbReference>
<keyword evidence="9" id="KW-1185">Reference proteome</keyword>
<dbReference type="RefSeq" id="WP_208232956.1">
    <property type="nucleotide sequence ID" value="NZ_JAGEVG010000005.1"/>
</dbReference>
<evidence type="ECO:0000256" key="4">
    <source>
        <dbReference type="ARBA" id="ARBA00022729"/>
    </source>
</evidence>
<comment type="caution">
    <text evidence="8">The sequence shown here is derived from an EMBL/GenBank/DDBJ whole genome shotgun (WGS) entry which is preliminary data.</text>
</comment>
<keyword evidence="6" id="KW-0326">Glycosidase</keyword>
<dbReference type="SMART" id="SM00812">
    <property type="entry name" value="Alpha_L_fucos"/>
    <property type="match status" value="1"/>
</dbReference>
<dbReference type="EC" id="3.2.1.51" evidence="3"/>
<dbReference type="Pfam" id="PF01120">
    <property type="entry name" value="Alpha_L_fucos"/>
    <property type="match status" value="1"/>
</dbReference>
<evidence type="ECO:0000256" key="3">
    <source>
        <dbReference type="ARBA" id="ARBA00012662"/>
    </source>
</evidence>
<sequence>MPHFISKFIVIGCVFLLISSCKTDPSKSDQLAETDAELVDDTWEDHKFSMFIHWGLYAIPAGVWNGQEITGYSEQIKGHAKIPTEDYRKLAAQFDPIHWDADAVALLAKQAGMKSIVLTAKHHDGFCLFDSEYTTFDVVDATPYKKDIVKELAEASKRHNLKFGVYFSLIDWDYEGALPFESVDNSDAIPALHHQYNLNQIEELLTNYGDISEIWFDMGSPTYEQSKEMAALVKKLQPNCMISGRIWNDQGDFVVMGDNKQPDFKMGVPWQTPASMFNETWSYRSWQERGSVADKVAEKINDLLKVVSAGGNYLLNIGPKGDGTVIPFEKQVLAGIGEWLDKNGESIYGTRSTAIQEQDWGMITSKPGKLYLHIIDFPENNKLKIKGLDLEVKKAYPFSDISMSLESIMTDTGYEIDLTNQLTKDKYATTIVLEYENELLITPAQVIEANENKEVILTKENAEKYHSYSGHDYYSTKATVIKMKWYIRNDSEAPSELKVVFAAQKNKRYKLAINNEEHTVSSLSSDHHQDSNSYELIIPSINLNNEKLNEIELSLVDPSNPHQGLSIERLEIIIK</sequence>
<evidence type="ECO:0000259" key="7">
    <source>
        <dbReference type="Pfam" id="PF01120"/>
    </source>
</evidence>
<protein>
    <recommendedName>
        <fullName evidence="3">alpha-L-fucosidase</fullName>
        <ecNumber evidence="3">3.2.1.51</ecNumber>
    </recommendedName>
</protein>
<dbReference type="Gene3D" id="2.60.40.1180">
    <property type="entry name" value="Golgi alpha-mannosidase II"/>
    <property type="match status" value="1"/>
</dbReference>
<dbReference type="Gene3D" id="3.20.20.80">
    <property type="entry name" value="Glycosidases"/>
    <property type="match status" value="1"/>
</dbReference>
<dbReference type="EMBL" id="JAGEVG010000005">
    <property type="protein sequence ID" value="MBO3097816.1"/>
    <property type="molecule type" value="Genomic_DNA"/>
</dbReference>
<reference evidence="8 9" key="1">
    <citation type="submission" date="2021-03" db="EMBL/GenBank/DDBJ databases">
        <title>Gelidibacter sp. nov., isolated from costal sediment.</title>
        <authorList>
            <person name="Lun K.-Y."/>
        </authorList>
    </citation>
    <scope>NUCLEOTIDE SEQUENCE [LARGE SCALE GENOMIC DNA]</scope>
    <source>
        <strain evidence="8 9">DF109</strain>
    </source>
</reference>
<comment type="similarity">
    <text evidence="2">Belongs to the glycosyl hydrolase 29 family.</text>
</comment>
<dbReference type="PROSITE" id="PS51257">
    <property type="entry name" value="PROKAR_LIPOPROTEIN"/>
    <property type="match status" value="1"/>
</dbReference>
<dbReference type="PANTHER" id="PTHR10030:SF37">
    <property type="entry name" value="ALPHA-L-FUCOSIDASE-RELATED"/>
    <property type="match status" value="1"/>
</dbReference>
<keyword evidence="5" id="KW-0378">Hydrolase</keyword>
<proteinExistence type="inferred from homology"/>
<evidence type="ECO:0000256" key="6">
    <source>
        <dbReference type="ARBA" id="ARBA00023295"/>
    </source>
</evidence>
<evidence type="ECO:0000313" key="8">
    <source>
        <dbReference type="EMBL" id="MBO3097816.1"/>
    </source>
</evidence>
<dbReference type="InterPro" id="IPR057739">
    <property type="entry name" value="Glyco_hydro_29_N"/>
</dbReference>
<organism evidence="8 9">
    <name type="scientific">Gelidibacter pelagius</name>
    <dbReference type="NCBI Taxonomy" id="2819985"/>
    <lineage>
        <taxon>Bacteria</taxon>
        <taxon>Pseudomonadati</taxon>
        <taxon>Bacteroidota</taxon>
        <taxon>Flavobacteriia</taxon>
        <taxon>Flavobacteriales</taxon>
        <taxon>Flavobacteriaceae</taxon>
        <taxon>Gelidibacter</taxon>
    </lineage>
</organism>
<dbReference type="InterPro" id="IPR017853">
    <property type="entry name" value="GH"/>
</dbReference>
<dbReference type="PRINTS" id="PR00741">
    <property type="entry name" value="GLHYDRLASE29"/>
</dbReference>
<evidence type="ECO:0000256" key="1">
    <source>
        <dbReference type="ARBA" id="ARBA00004071"/>
    </source>
</evidence>
<accession>A0ABS3SQT2</accession>
<comment type="function">
    <text evidence="1">Alpha-L-fucosidase is responsible for hydrolyzing the alpha-1,6-linked fucose joined to the reducing-end N-acetylglucosamine of the carbohydrate moieties of glycoproteins.</text>
</comment>
<evidence type="ECO:0000256" key="2">
    <source>
        <dbReference type="ARBA" id="ARBA00007951"/>
    </source>
</evidence>
<dbReference type="InterPro" id="IPR013780">
    <property type="entry name" value="Glyco_hydro_b"/>
</dbReference>
<dbReference type="SUPFAM" id="SSF51445">
    <property type="entry name" value="(Trans)glycosidases"/>
    <property type="match status" value="1"/>
</dbReference>